<dbReference type="SMART" id="SM00478">
    <property type="entry name" value="ENDO3c"/>
    <property type="match status" value="1"/>
</dbReference>
<sequence length="292" mass="31693">MSHTTELTLTARQPFDFAASLGFLRTFPAMTGEQDAGDRALVKAVRAGGLTMAATIAAVESGVRVGLSADQPIAPAAAAAAGEQISFFLGLDDDLTGLYRTAESDPPFAAVVRRLHGYHQVKFPTPLELLCWSILCQRTPIARARAVKQTLTESFGNSVTLAGRQLWAFPDLEQLLTLTQEELAALVGNPRKADYLHRSLRGWAELDQDFLRTGPYQQVEQELLALPGIGPWSATFLLIRGLGRMERAPIEPSLLKAAARVYDRALTESDLAALAAPYGTSQGYWAHYLRAA</sequence>
<evidence type="ECO:0000256" key="4">
    <source>
        <dbReference type="ARBA" id="ARBA00023204"/>
    </source>
</evidence>
<organism evidence="6 7">
    <name type="scientific">Streptacidiphilus cavernicola</name>
    <dbReference type="NCBI Taxonomy" id="3342716"/>
    <lineage>
        <taxon>Bacteria</taxon>
        <taxon>Bacillati</taxon>
        <taxon>Actinomycetota</taxon>
        <taxon>Actinomycetes</taxon>
        <taxon>Kitasatosporales</taxon>
        <taxon>Streptomycetaceae</taxon>
        <taxon>Streptacidiphilus</taxon>
    </lineage>
</organism>
<dbReference type="PANTHER" id="PTHR43003">
    <property type="entry name" value="DNA-3-METHYLADENINE GLYCOSYLASE"/>
    <property type="match status" value="1"/>
</dbReference>
<dbReference type="InterPro" id="IPR003265">
    <property type="entry name" value="HhH-GPD_domain"/>
</dbReference>
<proteinExistence type="predicted"/>
<dbReference type="EMBL" id="JBHEZZ010000003">
    <property type="protein sequence ID" value="MFC1401068.1"/>
    <property type="molecule type" value="Genomic_DNA"/>
</dbReference>
<feature type="domain" description="HhH-GPD" evidence="5">
    <location>
        <begin position="135"/>
        <end position="290"/>
    </location>
</feature>
<evidence type="ECO:0000313" key="6">
    <source>
        <dbReference type="EMBL" id="MFC1401068.1"/>
    </source>
</evidence>
<dbReference type="EC" id="3.2.2.21" evidence="2"/>
<evidence type="ECO:0000259" key="5">
    <source>
        <dbReference type="SMART" id="SM00478"/>
    </source>
</evidence>
<keyword evidence="4" id="KW-0234">DNA repair</keyword>
<comment type="caution">
    <text evidence="6">The sequence shown here is derived from an EMBL/GenBank/DDBJ whole genome shotgun (WGS) entry which is preliminary data.</text>
</comment>
<dbReference type="Gene3D" id="1.10.340.30">
    <property type="entry name" value="Hypothetical protein, domain 2"/>
    <property type="match status" value="1"/>
</dbReference>
<keyword evidence="3" id="KW-0227">DNA damage</keyword>
<gene>
    <name evidence="6" type="ORF">ACEZDJ_07190</name>
</gene>
<protein>
    <recommendedName>
        <fullName evidence="2">DNA-3-methyladenine glycosylase II</fullName>
        <ecNumber evidence="2">3.2.2.21</ecNumber>
    </recommendedName>
</protein>
<dbReference type="InterPro" id="IPR051912">
    <property type="entry name" value="Alkylbase_DNA_Glycosylase/TA"/>
</dbReference>
<reference evidence="6 7" key="1">
    <citation type="submission" date="2024-09" db="EMBL/GenBank/DDBJ databases">
        <authorList>
            <person name="Lee S.D."/>
        </authorList>
    </citation>
    <scope>NUCLEOTIDE SEQUENCE [LARGE SCALE GENOMIC DNA]</scope>
    <source>
        <strain evidence="6 7">N1-5</strain>
    </source>
</reference>
<evidence type="ECO:0000256" key="2">
    <source>
        <dbReference type="ARBA" id="ARBA00012000"/>
    </source>
</evidence>
<dbReference type="CDD" id="cd00056">
    <property type="entry name" value="ENDO3c"/>
    <property type="match status" value="1"/>
</dbReference>
<name>A0ABV6UHZ2_9ACTN</name>
<dbReference type="SUPFAM" id="SSF48150">
    <property type="entry name" value="DNA-glycosylase"/>
    <property type="match status" value="1"/>
</dbReference>
<dbReference type="RefSeq" id="WP_030251980.1">
    <property type="nucleotide sequence ID" value="NZ_JBHEZZ010000003.1"/>
</dbReference>
<dbReference type="PANTHER" id="PTHR43003:SF5">
    <property type="entry name" value="DNA-3-METHYLADENINE GLYCOSYLASE"/>
    <property type="match status" value="1"/>
</dbReference>
<accession>A0ABV6UHZ2</accession>
<dbReference type="InterPro" id="IPR011257">
    <property type="entry name" value="DNA_glycosylase"/>
</dbReference>
<comment type="catalytic activity">
    <reaction evidence="1">
        <text>Hydrolysis of alkylated DNA, releasing 3-methyladenine, 3-methylguanine, 7-methylguanine and 7-methyladenine.</text>
        <dbReference type="EC" id="3.2.2.21"/>
    </reaction>
</comment>
<evidence type="ECO:0000256" key="3">
    <source>
        <dbReference type="ARBA" id="ARBA00022763"/>
    </source>
</evidence>
<evidence type="ECO:0000256" key="1">
    <source>
        <dbReference type="ARBA" id="ARBA00000086"/>
    </source>
</evidence>
<dbReference type="Proteomes" id="UP001592528">
    <property type="component" value="Unassembled WGS sequence"/>
</dbReference>
<keyword evidence="7" id="KW-1185">Reference proteome</keyword>
<evidence type="ECO:0000313" key="7">
    <source>
        <dbReference type="Proteomes" id="UP001592528"/>
    </source>
</evidence>